<dbReference type="KEGG" id="thd:BHV28_11160"/>
<keyword evidence="4" id="KW-1185">Reference proteome</keyword>
<organism evidence="3 4">
    <name type="scientific">Candidatus Tokpelaia hoelldobleri</name>
    <dbReference type="NCBI Taxonomy" id="1902579"/>
    <lineage>
        <taxon>Bacteria</taxon>
        <taxon>Pseudomonadati</taxon>
        <taxon>Pseudomonadota</taxon>
        <taxon>Alphaproteobacteria</taxon>
        <taxon>Hyphomicrobiales</taxon>
        <taxon>Candidatus Tokpelaia</taxon>
    </lineage>
</organism>
<dbReference type="InterPro" id="IPR036163">
    <property type="entry name" value="HMA_dom_sf"/>
</dbReference>
<dbReference type="GO" id="GO:0046872">
    <property type="term" value="F:metal ion binding"/>
    <property type="evidence" value="ECO:0007669"/>
    <property type="project" value="UniProtKB-KW"/>
</dbReference>
<dbReference type="Gene3D" id="3.30.70.100">
    <property type="match status" value="1"/>
</dbReference>
<name>A0A1U9JVA4_9HYPH</name>
<reference evidence="3 4" key="2">
    <citation type="journal article" date="2016" name="Sci. Rep.">
        <title>The genome of Rhizobiales bacteria in predatory ants reveals urease gene functions but no genes for nitrogen fixation.</title>
        <authorList>
            <person name="Neuvonen M.M."/>
            <person name="Tamarit D."/>
            <person name="Naslund K."/>
            <person name="Liebig J."/>
            <person name="Feldhaar H."/>
            <person name="Moran N.A."/>
            <person name="Guy L."/>
            <person name="Andersson S.G."/>
        </authorList>
    </citation>
    <scope>NUCLEOTIDE SEQUENCE [LARGE SCALE GENOMIC DNA]</scope>
    <source>
        <strain evidence="3 4">Hsal</strain>
    </source>
</reference>
<dbReference type="InterPro" id="IPR006121">
    <property type="entry name" value="HMA_dom"/>
</dbReference>
<dbReference type="PROSITE" id="PS50846">
    <property type="entry name" value="HMA_2"/>
    <property type="match status" value="1"/>
</dbReference>
<gene>
    <name evidence="3" type="ORF">BHV28_11160</name>
</gene>
<dbReference type="Pfam" id="PF00403">
    <property type="entry name" value="HMA"/>
    <property type="match status" value="1"/>
</dbReference>
<sequence length="70" mass="7484">MADNPAIRFQIDDMTCGHCVKTITNAIEQAISGTHVAADLESHIVTITGTADKEKVAQIITDEGYTPQAL</sequence>
<dbReference type="AlphaFoldDB" id="A0A1U9JVA4"/>
<evidence type="ECO:0000313" key="3">
    <source>
        <dbReference type="EMBL" id="AQS41804.1"/>
    </source>
</evidence>
<dbReference type="InterPro" id="IPR017969">
    <property type="entry name" value="Heavy-metal-associated_CS"/>
</dbReference>
<dbReference type="CDD" id="cd00371">
    <property type="entry name" value="HMA"/>
    <property type="match status" value="1"/>
</dbReference>
<accession>A0A1U9JVA4</accession>
<feature type="domain" description="HMA" evidence="2">
    <location>
        <begin position="5"/>
        <end position="68"/>
    </location>
</feature>
<dbReference type="Proteomes" id="UP000188912">
    <property type="component" value="Chromosome"/>
</dbReference>
<keyword evidence="1" id="KW-0479">Metal-binding</keyword>
<dbReference type="STRING" id="1902579.BHV28_11160"/>
<dbReference type="PROSITE" id="PS01047">
    <property type="entry name" value="HMA_1"/>
    <property type="match status" value="1"/>
</dbReference>
<evidence type="ECO:0000259" key="2">
    <source>
        <dbReference type="PROSITE" id="PS50846"/>
    </source>
</evidence>
<proteinExistence type="predicted"/>
<dbReference type="SUPFAM" id="SSF55008">
    <property type="entry name" value="HMA, heavy metal-associated domain"/>
    <property type="match status" value="1"/>
</dbReference>
<reference evidence="3 4" key="1">
    <citation type="journal article" date="2010" name="Science">
        <title>Genomic comparison of the ants Camponotus floridanus and Harpegnathos saltator.</title>
        <authorList>
            <person name="Bonasio R."/>
            <person name="Zhang G."/>
            <person name="Ye C."/>
            <person name="Mutti N.S."/>
            <person name="Fang X."/>
            <person name="Qin N."/>
            <person name="Donahue G."/>
            <person name="Yang P."/>
            <person name="Li Q."/>
            <person name="Li C."/>
            <person name="Zhang P."/>
            <person name="Huang Z."/>
            <person name="Berger S.L."/>
            <person name="Reinberg D."/>
            <person name="Wang J."/>
            <person name="Liebig J."/>
        </authorList>
    </citation>
    <scope>NUCLEOTIDE SEQUENCE [LARGE SCALE GENOMIC DNA]</scope>
    <source>
        <strain evidence="3 4">Hsal</strain>
    </source>
</reference>
<protein>
    <submittedName>
        <fullName evidence="3">Heavy-metal-associated domain-containing protein</fullName>
    </submittedName>
</protein>
<dbReference type="EMBL" id="CP017315">
    <property type="protein sequence ID" value="AQS41804.1"/>
    <property type="molecule type" value="Genomic_DNA"/>
</dbReference>
<evidence type="ECO:0000256" key="1">
    <source>
        <dbReference type="ARBA" id="ARBA00022723"/>
    </source>
</evidence>
<evidence type="ECO:0000313" key="4">
    <source>
        <dbReference type="Proteomes" id="UP000188912"/>
    </source>
</evidence>